<dbReference type="Pfam" id="PF00440">
    <property type="entry name" value="TetR_N"/>
    <property type="match status" value="1"/>
</dbReference>
<reference evidence="6 7" key="1">
    <citation type="submission" date="2016-01" db="EMBL/GenBank/DDBJ databases">
        <title>The new phylogeny of the genus Mycobacterium.</title>
        <authorList>
            <person name="Tarcisio F."/>
            <person name="Conor M."/>
            <person name="Antonella G."/>
            <person name="Elisabetta G."/>
            <person name="Giulia F.S."/>
            <person name="Sara T."/>
            <person name="Anna F."/>
            <person name="Clotilde B."/>
            <person name="Roberto B."/>
            <person name="Veronica D.S."/>
            <person name="Fabio R."/>
            <person name="Monica P."/>
            <person name="Olivier J."/>
            <person name="Enrico T."/>
            <person name="Nicola S."/>
        </authorList>
    </citation>
    <scope>NUCLEOTIDE SEQUENCE [LARGE SCALE GENOMIC DNA]</scope>
    <source>
        <strain evidence="6 7">DSM 44616</strain>
    </source>
</reference>
<dbReference type="InterPro" id="IPR009057">
    <property type="entry name" value="Homeodomain-like_sf"/>
</dbReference>
<dbReference type="RefSeq" id="WP_085257723.1">
    <property type="nucleotide sequence ID" value="NZ_AP022573.1"/>
</dbReference>
<evidence type="ECO:0000313" key="6">
    <source>
        <dbReference type="EMBL" id="ORW67811.1"/>
    </source>
</evidence>
<dbReference type="PRINTS" id="PR00455">
    <property type="entry name" value="HTHTETR"/>
</dbReference>
<organism evidence="6 7">
    <name type="scientific">Mycobacterium saskatchewanense</name>
    <dbReference type="NCBI Taxonomy" id="220927"/>
    <lineage>
        <taxon>Bacteria</taxon>
        <taxon>Bacillati</taxon>
        <taxon>Actinomycetota</taxon>
        <taxon>Actinomycetes</taxon>
        <taxon>Mycobacteriales</taxon>
        <taxon>Mycobacteriaceae</taxon>
        <taxon>Mycobacterium</taxon>
        <taxon>Mycobacterium simiae complex</taxon>
    </lineage>
</organism>
<keyword evidence="7" id="KW-1185">Reference proteome</keyword>
<keyword evidence="2 4" id="KW-0238">DNA-binding</keyword>
<evidence type="ECO:0000256" key="1">
    <source>
        <dbReference type="ARBA" id="ARBA00023015"/>
    </source>
</evidence>
<feature type="domain" description="HTH tetR-type" evidence="5">
    <location>
        <begin position="6"/>
        <end position="66"/>
    </location>
</feature>
<dbReference type="PANTHER" id="PTHR47506">
    <property type="entry name" value="TRANSCRIPTIONAL REGULATORY PROTEIN"/>
    <property type="match status" value="1"/>
</dbReference>
<dbReference type="InterPro" id="IPR001647">
    <property type="entry name" value="HTH_TetR"/>
</dbReference>
<gene>
    <name evidence="6" type="ORF">AWC23_01775</name>
</gene>
<dbReference type="AlphaFoldDB" id="A0AAJ3TTD3"/>
<dbReference type="EMBL" id="LQPR01000056">
    <property type="protein sequence ID" value="ORW67811.1"/>
    <property type="molecule type" value="Genomic_DNA"/>
</dbReference>
<dbReference type="Pfam" id="PF16925">
    <property type="entry name" value="TetR_C_13"/>
    <property type="match status" value="1"/>
</dbReference>
<protein>
    <submittedName>
        <fullName evidence="6">TetR family transcriptional regulator</fullName>
    </submittedName>
</protein>
<proteinExistence type="predicted"/>
<dbReference type="Gene3D" id="1.10.10.60">
    <property type="entry name" value="Homeodomain-like"/>
    <property type="match status" value="1"/>
</dbReference>
<comment type="caution">
    <text evidence="6">The sequence shown here is derived from an EMBL/GenBank/DDBJ whole genome shotgun (WGS) entry which is preliminary data.</text>
</comment>
<keyword evidence="3" id="KW-0804">Transcription</keyword>
<accession>A0AAJ3TTD3</accession>
<dbReference type="InterPro" id="IPR036271">
    <property type="entry name" value="Tet_transcr_reg_TetR-rel_C_sf"/>
</dbReference>
<evidence type="ECO:0000256" key="2">
    <source>
        <dbReference type="ARBA" id="ARBA00023125"/>
    </source>
</evidence>
<evidence type="ECO:0000256" key="3">
    <source>
        <dbReference type="ARBA" id="ARBA00023163"/>
    </source>
</evidence>
<evidence type="ECO:0000256" key="4">
    <source>
        <dbReference type="PROSITE-ProRule" id="PRU00335"/>
    </source>
</evidence>
<sequence length="199" mass="21819">MPDVKHFDVTAALDAAVALFWRNGMAATGIQDITSATGLNRSSLYATFGNKQSLYVSALRRYIDTWATPALRHLTDSDRGLAAVTDFFDALIQLRCESSFAGWGCMITNANAGIEVRDPEIRGFLDRHHRQLRDAMRVALETARRREQVPADADLDAAADMLISLTYALNLRSRSDADAAALREIAARTITSIGRESGT</sequence>
<dbReference type="SUPFAM" id="SSF46689">
    <property type="entry name" value="Homeodomain-like"/>
    <property type="match status" value="1"/>
</dbReference>
<dbReference type="SUPFAM" id="SSF48498">
    <property type="entry name" value="Tetracyclin repressor-like, C-terminal domain"/>
    <property type="match status" value="1"/>
</dbReference>
<feature type="DNA-binding region" description="H-T-H motif" evidence="4">
    <location>
        <begin position="29"/>
        <end position="48"/>
    </location>
</feature>
<name>A0AAJ3TTD3_9MYCO</name>
<evidence type="ECO:0000259" key="5">
    <source>
        <dbReference type="PROSITE" id="PS50977"/>
    </source>
</evidence>
<dbReference type="PANTHER" id="PTHR47506:SF1">
    <property type="entry name" value="HTH-TYPE TRANSCRIPTIONAL REGULATOR YJDC"/>
    <property type="match status" value="1"/>
</dbReference>
<dbReference type="InterPro" id="IPR011075">
    <property type="entry name" value="TetR_C"/>
</dbReference>
<evidence type="ECO:0000313" key="7">
    <source>
        <dbReference type="Proteomes" id="UP000193387"/>
    </source>
</evidence>
<dbReference type="Gene3D" id="1.10.357.10">
    <property type="entry name" value="Tetracycline Repressor, domain 2"/>
    <property type="match status" value="1"/>
</dbReference>
<dbReference type="Proteomes" id="UP000193387">
    <property type="component" value="Unassembled WGS sequence"/>
</dbReference>
<dbReference type="GO" id="GO:0003677">
    <property type="term" value="F:DNA binding"/>
    <property type="evidence" value="ECO:0007669"/>
    <property type="project" value="UniProtKB-UniRule"/>
</dbReference>
<keyword evidence="1" id="KW-0805">Transcription regulation</keyword>
<dbReference type="PROSITE" id="PS50977">
    <property type="entry name" value="HTH_TETR_2"/>
    <property type="match status" value="1"/>
</dbReference>